<feature type="binding site" evidence="7">
    <location>
        <begin position="91"/>
        <end position="93"/>
    </location>
    <ligand>
        <name>substrate</name>
    </ligand>
</feature>
<keyword evidence="10" id="KW-1185">Reference proteome</keyword>
<dbReference type="InterPro" id="IPR036522">
    <property type="entry name" value="MoaC_sf"/>
</dbReference>
<evidence type="ECO:0000256" key="2">
    <source>
        <dbReference type="ARBA" id="ARBA00005046"/>
    </source>
</evidence>
<dbReference type="CDD" id="cd01420">
    <property type="entry name" value="MoaC_PE"/>
    <property type="match status" value="1"/>
</dbReference>
<feature type="binding site" evidence="7">
    <location>
        <begin position="129"/>
        <end position="130"/>
    </location>
    <ligand>
        <name>substrate</name>
    </ligand>
</feature>
<evidence type="ECO:0000256" key="4">
    <source>
        <dbReference type="ARBA" id="ARBA00023150"/>
    </source>
</evidence>
<comment type="pathway">
    <text evidence="2 7">Cofactor biosynthesis; molybdopterin biosynthesis.</text>
</comment>
<protein>
    <recommendedName>
        <fullName evidence="3 7">Cyclic pyranopterin monophosphate synthase</fullName>
        <ecNumber evidence="3 7">4.6.1.17</ecNumber>
    </recommendedName>
    <alternativeName>
        <fullName evidence="7">Molybdenum cofactor biosynthesis protein C</fullName>
    </alternativeName>
</protein>
<dbReference type="HAMAP" id="MF_01224_B">
    <property type="entry name" value="MoaC_B"/>
    <property type="match status" value="1"/>
</dbReference>
<reference evidence="9" key="1">
    <citation type="submission" date="2022-04" db="EMBL/GenBank/DDBJ databases">
        <title>Whole genome sequence of Sphaerotilus sp. FB-5.</title>
        <authorList>
            <person name="Takeda M."/>
            <person name="Narihara S."/>
            <person name="Akimoto M."/>
            <person name="Akimoto R."/>
            <person name="Nishiyashiki S."/>
            <person name="Murakami T."/>
        </authorList>
    </citation>
    <scope>NUCLEOTIDE SEQUENCE</scope>
    <source>
        <strain evidence="9">FB-5</strain>
    </source>
</reference>
<evidence type="ECO:0000256" key="7">
    <source>
        <dbReference type="HAMAP-Rule" id="MF_01224"/>
    </source>
</evidence>
<evidence type="ECO:0000313" key="10">
    <source>
        <dbReference type="Proteomes" id="UP001057498"/>
    </source>
</evidence>
<organism evidence="9 10">
    <name type="scientific">Sphaerotilus microaerophilus</name>
    <dbReference type="NCBI Taxonomy" id="2914710"/>
    <lineage>
        <taxon>Bacteria</taxon>
        <taxon>Pseudomonadati</taxon>
        <taxon>Pseudomonadota</taxon>
        <taxon>Betaproteobacteria</taxon>
        <taxon>Burkholderiales</taxon>
        <taxon>Sphaerotilaceae</taxon>
        <taxon>Sphaerotilus</taxon>
    </lineage>
</organism>
<comment type="function">
    <text evidence="6 7">Catalyzes the conversion of (8S)-3',8-cyclo-7,8-dihydroguanosine 5'-triphosphate to cyclic pyranopterin monophosphate (cPMP).</text>
</comment>
<dbReference type="PANTHER" id="PTHR22960:SF29">
    <property type="entry name" value="CYCLIC PYRANOPTERIN MONOPHOSPHATE SYNTHASE"/>
    <property type="match status" value="1"/>
</dbReference>
<dbReference type="PANTHER" id="PTHR22960">
    <property type="entry name" value="MOLYBDOPTERIN COFACTOR SYNTHESIS PROTEIN A"/>
    <property type="match status" value="1"/>
</dbReference>
<evidence type="ECO:0000259" key="8">
    <source>
        <dbReference type="Pfam" id="PF01967"/>
    </source>
</evidence>
<comment type="similarity">
    <text evidence="7">Belongs to the MoaC family.</text>
</comment>
<keyword evidence="4 7" id="KW-0501">Molybdenum cofactor biosynthesis</keyword>
<dbReference type="SUPFAM" id="SSF55040">
    <property type="entry name" value="Molybdenum cofactor biosynthesis protein C, MoaC"/>
    <property type="match status" value="1"/>
</dbReference>
<dbReference type="RefSeq" id="WP_251972336.1">
    <property type="nucleotide sequence ID" value="NZ_AP025730.1"/>
</dbReference>
<evidence type="ECO:0000256" key="3">
    <source>
        <dbReference type="ARBA" id="ARBA00012575"/>
    </source>
</evidence>
<proteinExistence type="inferred from homology"/>
<dbReference type="InterPro" id="IPR050105">
    <property type="entry name" value="MoCo_biosynth_MoaA/MoaC"/>
</dbReference>
<comment type="subunit">
    <text evidence="7">Homohexamer; trimer of dimers.</text>
</comment>
<name>A0ABM7YII8_9BURK</name>
<gene>
    <name evidence="7 9" type="primary">moaC</name>
    <name evidence="9" type="ORF">CATMQ487_11650</name>
</gene>
<dbReference type="EMBL" id="AP025730">
    <property type="protein sequence ID" value="BDI04195.1"/>
    <property type="molecule type" value="Genomic_DNA"/>
</dbReference>
<feature type="active site" evidence="7">
    <location>
        <position position="144"/>
    </location>
</feature>
<dbReference type="InterPro" id="IPR047594">
    <property type="entry name" value="MoaC_bact/euk"/>
</dbReference>
<evidence type="ECO:0000256" key="5">
    <source>
        <dbReference type="ARBA" id="ARBA00023239"/>
    </source>
</evidence>
<comment type="catalytic activity">
    <reaction evidence="1 7">
        <text>(8S)-3',8-cyclo-7,8-dihydroguanosine 5'-triphosphate = cyclic pyranopterin phosphate + diphosphate</text>
        <dbReference type="Rhea" id="RHEA:49580"/>
        <dbReference type="ChEBI" id="CHEBI:33019"/>
        <dbReference type="ChEBI" id="CHEBI:59648"/>
        <dbReference type="ChEBI" id="CHEBI:131766"/>
        <dbReference type="EC" id="4.6.1.17"/>
    </reaction>
</comment>
<dbReference type="NCBIfam" id="TIGR00581">
    <property type="entry name" value="moaC"/>
    <property type="match status" value="1"/>
</dbReference>
<keyword evidence="5 7" id="KW-0456">Lyase</keyword>
<accession>A0ABM7YII8</accession>
<feature type="domain" description="Molybdopterin cofactor biosynthesis C (MoaC)" evidence="8">
    <location>
        <begin position="31"/>
        <end position="166"/>
    </location>
</feature>
<evidence type="ECO:0000313" key="9">
    <source>
        <dbReference type="EMBL" id="BDI04195.1"/>
    </source>
</evidence>
<evidence type="ECO:0000256" key="1">
    <source>
        <dbReference type="ARBA" id="ARBA00001637"/>
    </source>
</evidence>
<dbReference type="Gene3D" id="3.30.70.640">
    <property type="entry name" value="Molybdopterin cofactor biosynthesis C (MoaC) domain"/>
    <property type="match status" value="1"/>
</dbReference>
<evidence type="ECO:0000256" key="6">
    <source>
        <dbReference type="ARBA" id="ARBA00055087"/>
    </source>
</evidence>
<dbReference type="Pfam" id="PF01967">
    <property type="entry name" value="MoaC"/>
    <property type="match status" value="1"/>
</dbReference>
<dbReference type="NCBIfam" id="NF006870">
    <property type="entry name" value="PRK09364.1"/>
    <property type="match status" value="1"/>
</dbReference>
<dbReference type="EC" id="4.6.1.17" evidence="3 7"/>
<sequence length="176" mass="18549">MSQPTLPADTTHPGEIASPLTHFDAHGQAHMVDVGDKAVTHRVATAEGRICMQPATLALITQGSAKKGDVIGIARIAAIQGAKRTADLIPLCHPLALTRVAVEFEIDAAASTVRCRATVETTGRTGVEMEALTAVQIGLLTIYDMCKAAEKGMVITDVRLLEKRGGKSGEWRTAAP</sequence>
<dbReference type="InterPro" id="IPR023045">
    <property type="entry name" value="MoaC"/>
</dbReference>
<dbReference type="Proteomes" id="UP001057498">
    <property type="component" value="Chromosome"/>
</dbReference>
<dbReference type="InterPro" id="IPR002820">
    <property type="entry name" value="Mopterin_CF_biosynth-C_dom"/>
</dbReference>